<comment type="caution">
    <text evidence="2">The sequence shown here is derived from an EMBL/GenBank/DDBJ whole genome shotgun (WGS) entry which is preliminary data.</text>
</comment>
<evidence type="ECO:0000313" key="2">
    <source>
        <dbReference type="EMBL" id="MDT0267193.1"/>
    </source>
</evidence>
<dbReference type="SUPFAM" id="SSF56112">
    <property type="entry name" value="Protein kinase-like (PK-like)"/>
    <property type="match status" value="1"/>
</dbReference>
<evidence type="ECO:0000313" key="3">
    <source>
        <dbReference type="Proteomes" id="UP001183410"/>
    </source>
</evidence>
<reference evidence="3" key="1">
    <citation type="submission" date="2023-07" db="EMBL/GenBank/DDBJ databases">
        <title>30 novel species of actinomycetes from the DSMZ collection.</title>
        <authorList>
            <person name="Nouioui I."/>
        </authorList>
    </citation>
    <scope>NUCLEOTIDE SEQUENCE [LARGE SCALE GENOMIC DNA]</scope>
    <source>
        <strain evidence="3">DSM 44915</strain>
    </source>
</reference>
<dbReference type="Pfam" id="PF01636">
    <property type="entry name" value="APH"/>
    <property type="match status" value="1"/>
</dbReference>
<keyword evidence="3" id="KW-1185">Reference proteome</keyword>
<accession>A0ABU2JR13</accession>
<evidence type="ECO:0000259" key="1">
    <source>
        <dbReference type="Pfam" id="PF01636"/>
    </source>
</evidence>
<dbReference type="RefSeq" id="WP_311667236.1">
    <property type="nucleotide sequence ID" value="NZ_JAVREO010000006.1"/>
</dbReference>
<dbReference type="Gene3D" id="1.10.510.10">
    <property type="entry name" value="Transferase(Phosphotransferase) domain 1"/>
    <property type="match status" value="1"/>
</dbReference>
<name>A0ABU2JR13_9ACTN</name>
<dbReference type="Proteomes" id="UP001183410">
    <property type="component" value="Unassembled WGS sequence"/>
</dbReference>
<organism evidence="2 3">
    <name type="scientific">Streptomyces chisholmiae</name>
    <dbReference type="NCBI Taxonomy" id="3075540"/>
    <lineage>
        <taxon>Bacteria</taxon>
        <taxon>Bacillati</taxon>
        <taxon>Actinomycetota</taxon>
        <taxon>Actinomycetes</taxon>
        <taxon>Kitasatosporales</taxon>
        <taxon>Streptomycetaceae</taxon>
        <taxon>Streptomyces</taxon>
    </lineage>
</organism>
<dbReference type="InterPro" id="IPR002575">
    <property type="entry name" value="Aminoglycoside_PTrfase"/>
</dbReference>
<dbReference type="EMBL" id="JAVREO010000006">
    <property type="protein sequence ID" value="MDT0267193.1"/>
    <property type="molecule type" value="Genomic_DNA"/>
</dbReference>
<sequence>MRPETRLGEPLAAGRTADIYPLPGARVLRRYRGALDARPEGRLLARLGRLGYPVPRVYPDAGPGVELGPGDLVLERLHGPTLAAAVLSGAVTPERTGAILARLLDQLHALPGGLVHLDLHPENVLCTAGGPVVIDWANAGEGRPPGHDRALSAVILAEAAVGPFPLGGQVLTALLRELTRDGRPAFDAAELHWAAELRRANPTLSEAEKVALADALKLITEATGNNPAR</sequence>
<protein>
    <submittedName>
        <fullName evidence="2">Phosphotransferase</fullName>
    </submittedName>
</protein>
<gene>
    <name evidence="2" type="ORF">RM844_12940</name>
</gene>
<feature type="domain" description="Aminoglycoside phosphotransferase" evidence="1">
    <location>
        <begin position="98"/>
        <end position="176"/>
    </location>
</feature>
<dbReference type="InterPro" id="IPR011009">
    <property type="entry name" value="Kinase-like_dom_sf"/>
</dbReference>
<proteinExistence type="predicted"/>